<feature type="compositionally biased region" description="Basic and acidic residues" evidence="1">
    <location>
        <begin position="122"/>
        <end position="132"/>
    </location>
</feature>
<dbReference type="OrthoDB" id="1935489at2759"/>
<reference evidence="3 4" key="1">
    <citation type="journal article" date="2020" name="Nat. Commun.">
        <title>Genome of Tripterygium wilfordii and identification of cytochrome P450 involved in triptolide biosynthesis.</title>
        <authorList>
            <person name="Tu L."/>
            <person name="Su P."/>
            <person name="Zhang Z."/>
            <person name="Gao L."/>
            <person name="Wang J."/>
            <person name="Hu T."/>
            <person name="Zhou J."/>
            <person name="Zhang Y."/>
            <person name="Zhao Y."/>
            <person name="Liu Y."/>
            <person name="Song Y."/>
            <person name="Tong Y."/>
            <person name="Lu Y."/>
            <person name="Yang J."/>
            <person name="Xu C."/>
            <person name="Jia M."/>
            <person name="Peters R.J."/>
            <person name="Huang L."/>
            <person name="Gao W."/>
        </authorList>
    </citation>
    <scope>NUCLEOTIDE SEQUENCE [LARGE SCALE GENOMIC DNA]</scope>
    <source>
        <strain evidence="4">cv. XIE 37</strain>
        <tissue evidence="3">Leaf</tissue>
    </source>
</reference>
<dbReference type="Pfam" id="PF25054">
    <property type="entry name" value="PHD_pln"/>
    <property type="match status" value="1"/>
</dbReference>
<feature type="compositionally biased region" description="Low complexity" evidence="1">
    <location>
        <begin position="71"/>
        <end position="85"/>
    </location>
</feature>
<feature type="region of interest" description="Disordered" evidence="1">
    <location>
        <begin position="70"/>
        <end position="160"/>
    </location>
</feature>
<name>A0A7J7D0J9_TRIWF</name>
<evidence type="ECO:0000313" key="3">
    <source>
        <dbReference type="EMBL" id="KAF5739769.1"/>
    </source>
</evidence>
<dbReference type="AlphaFoldDB" id="A0A7J7D0J9"/>
<protein>
    <recommendedName>
        <fullName evidence="2">PHD-type zinc finger plants domain-containing protein</fullName>
    </recommendedName>
</protein>
<dbReference type="EMBL" id="JAAARO010000012">
    <property type="protein sequence ID" value="KAF5739769.1"/>
    <property type="molecule type" value="Genomic_DNA"/>
</dbReference>
<evidence type="ECO:0000256" key="1">
    <source>
        <dbReference type="SAM" id="MobiDB-lite"/>
    </source>
</evidence>
<dbReference type="PANTHER" id="PTHR33779:SF1">
    <property type="entry name" value="EXPRESSED PROTEIN"/>
    <property type="match status" value="1"/>
</dbReference>
<evidence type="ECO:0000259" key="2">
    <source>
        <dbReference type="Pfam" id="PF25054"/>
    </source>
</evidence>
<dbReference type="InterPro" id="IPR056874">
    <property type="entry name" value="PHD_dom_pln"/>
</dbReference>
<dbReference type="Proteomes" id="UP000593562">
    <property type="component" value="Unassembled WGS sequence"/>
</dbReference>
<dbReference type="InParanoid" id="A0A7J7D0J9"/>
<keyword evidence="4" id="KW-1185">Reference proteome</keyword>
<accession>A0A7J7D0J9</accession>
<gene>
    <name evidence="3" type="ORF">HS088_TW12G00979</name>
</gene>
<sequence>MTPNKPTISASSTQAIIPECCMCGDSGLSHELFHCKVCKFRSQHRYCSNLYPKAEYYRVCNWCLCEKDNKNSQNSSNSSSSTKTSGEGDIKSKKRNNIQGGLKGRSGNSPLKPSSPIKKVQRSPERSSSPDKSRKKIVMNKALEEKLMRRRSSGDLLNSKNENGIVKKHVFRNKVRRYKLLEEVSS</sequence>
<evidence type="ECO:0000313" key="4">
    <source>
        <dbReference type="Proteomes" id="UP000593562"/>
    </source>
</evidence>
<feature type="domain" description="PHD-type zinc finger plants" evidence="2">
    <location>
        <begin position="21"/>
        <end position="63"/>
    </location>
</feature>
<organism evidence="3 4">
    <name type="scientific">Tripterygium wilfordii</name>
    <name type="common">Thunder God vine</name>
    <dbReference type="NCBI Taxonomy" id="458696"/>
    <lineage>
        <taxon>Eukaryota</taxon>
        <taxon>Viridiplantae</taxon>
        <taxon>Streptophyta</taxon>
        <taxon>Embryophyta</taxon>
        <taxon>Tracheophyta</taxon>
        <taxon>Spermatophyta</taxon>
        <taxon>Magnoliopsida</taxon>
        <taxon>eudicotyledons</taxon>
        <taxon>Gunneridae</taxon>
        <taxon>Pentapetalae</taxon>
        <taxon>rosids</taxon>
        <taxon>fabids</taxon>
        <taxon>Celastrales</taxon>
        <taxon>Celastraceae</taxon>
        <taxon>Tripterygium</taxon>
    </lineage>
</organism>
<comment type="caution">
    <text evidence="3">The sequence shown here is derived from an EMBL/GenBank/DDBJ whole genome shotgun (WGS) entry which is preliminary data.</text>
</comment>
<dbReference type="PANTHER" id="PTHR33779">
    <property type="entry name" value="EXPRESSED PROTEIN"/>
    <property type="match status" value="1"/>
</dbReference>
<proteinExistence type="predicted"/>